<dbReference type="EMBL" id="CP017675">
    <property type="protein sequence ID" value="APB34801.1"/>
    <property type="molecule type" value="Genomic_DNA"/>
</dbReference>
<organism evidence="10 11">
    <name type="scientific">Gloeomargarita lithophora Alchichica-D10</name>
    <dbReference type="NCBI Taxonomy" id="1188229"/>
    <lineage>
        <taxon>Bacteria</taxon>
        <taxon>Bacillati</taxon>
        <taxon>Cyanobacteriota</taxon>
        <taxon>Cyanophyceae</taxon>
        <taxon>Gloeomargaritales</taxon>
        <taxon>Gloeomargaritaceae</taxon>
        <taxon>Gloeomargarita</taxon>
    </lineage>
</organism>
<dbReference type="Gene3D" id="1.20.860.20">
    <property type="entry name" value="Photosystem I PsaK, reaction centre"/>
    <property type="match status" value="1"/>
</dbReference>
<keyword evidence="4 9" id="KW-0812">Transmembrane</keyword>
<protein>
    <recommendedName>
        <fullName evidence="9">Photosystem I reaction center subunit PsaK</fullName>
    </recommendedName>
    <alternativeName>
        <fullName evidence="9">Photosystem I subunit X</fullName>
    </alternativeName>
</protein>
<dbReference type="InterPro" id="IPR017492">
    <property type="entry name" value="PSI_PsaK"/>
</dbReference>
<comment type="subcellular location">
    <subcellularLocation>
        <location evidence="9">Cellular thylakoid membrane</location>
        <topology evidence="9">Multi-pass membrane protein</topology>
    </subcellularLocation>
    <subcellularLocation>
        <location evidence="1">Membrane</location>
        <topology evidence="1">Multi-pass membrane protein</topology>
    </subcellularLocation>
</comment>
<keyword evidence="8 9" id="KW-0472">Membrane</keyword>
<dbReference type="GO" id="GO:0009522">
    <property type="term" value="C:photosystem I"/>
    <property type="evidence" value="ECO:0007669"/>
    <property type="project" value="UniProtKB-KW"/>
</dbReference>
<comment type="similarity">
    <text evidence="2 9">Belongs to the PsaG/PsaK family.</text>
</comment>
<dbReference type="Proteomes" id="UP000180235">
    <property type="component" value="Chromosome"/>
</dbReference>
<sequence>MNPLLLTVPTTVPWSSSVALVMIGCNLFAVAIGYYAIQAKGVGPALPLPELFKGFGLPELLGTAALGHVLGAGMVLGLANSGLL</sequence>
<feature type="transmembrane region" description="Helical" evidence="9">
    <location>
        <begin position="57"/>
        <end position="79"/>
    </location>
</feature>
<evidence type="ECO:0000256" key="7">
    <source>
        <dbReference type="ARBA" id="ARBA00023078"/>
    </source>
</evidence>
<keyword evidence="6 9" id="KW-1133">Transmembrane helix</keyword>
<dbReference type="GO" id="GO:0031676">
    <property type="term" value="C:plasma membrane-derived thylakoid membrane"/>
    <property type="evidence" value="ECO:0007669"/>
    <property type="project" value="UniProtKB-SubCell"/>
</dbReference>
<dbReference type="STRING" id="1188229.GlitD10_2465"/>
<dbReference type="InterPro" id="IPR037101">
    <property type="entry name" value="PSI_PsaK_bact"/>
</dbReference>
<evidence type="ECO:0000256" key="9">
    <source>
        <dbReference type="HAMAP-Rule" id="MF_00474"/>
    </source>
</evidence>
<evidence type="ECO:0000313" key="11">
    <source>
        <dbReference type="Proteomes" id="UP000180235"/>
    </source>
</evidence>
<accession>A0A1J0AFT6</accession>
<keyword evidence="3 9" id="KW-0602">Photosynthesis</keyword>
<evidence type="ECO:0000256" key="2">
    <source>
        <dbReference type="ARBA" id="ARBA00006458"/>
    </source>
</evidence>
<gene>
    <name evidence="9 10" type="primary">psaK</name>
    <name evidence="10" type="ORF">GlitD10_2465</name>
</gene>
<evidence type="ECO:0000313" key="10">
    <source>
        <dbReference type="EMBL" id="APB34801.1"/>
    </source>
</evidence>
<feature type="transmembrane region" description="Helical" evidence="9">
    <location>
        <begin position="12"/>
        <end position="37"/>
    </location>
</feature>
<name>A0A1J0AFT6_9CYAN</name>
<dbReference type="HAMAP" id="MF_00474">
    <property type="entry name" value="PSI_PsaK"/>
    <property type="match status" value="1"/>
</dbReference>
<dbReference type="Pfam" id="PF01241">
    <property type="entry name" value="PSI_PSAK"/>
    <property type="match status" value="1"/>
</dbReference>
<keyword evidence="5 9" id="KW-0603">Photosystem I</keyword>
<evidence type="ECO:0000256" key="6">
    <source>
        <dbReference type="ARBA" id="ARBA00022989"/>
    </source>
</evidence>
<dbReference type="InterPro" id="IPR035982">
    <property type="entry name" value="PSI_centre_PsaK_sf"/>
</dbReference>
<dbReference type="AlphaFoldDB" id="A0A1J0AFT6"/>
<dbReference type="NCBIfam" id="TIGR03049">
    <property type="entry name" value="PS_I_psaK"/>
    <property type="match status" value="1"/>
</dbReference>
<dbReference type="SUPFAM" id="SSF81563">
    <property type="entry name" value="Photosystem I reaction center subunit X, PsaK"/>
    <property type="match status" value="1"/>
</dbReference>
<keyword evidence="7 9" id="KW-0793">Thylakoid</keyword>
<evidence type="ECO:0000256" key="4">
    <source>
        <dbReference type="ARBA" id="ARBA00022692"/>
    </source>
</evidence>
<evidence type="ECO:0000256" key="8">
    <source>
        <dbReference type="ARBA" id="ARBA00023136"/>
    </source>
</evidence>
<dbReference type="OrthoDB" id="561382at2"/>
<evidence type="ECO:0000256" key="3">
    <source>
        <dbReference type="ARBA" id="ARBA00022531"/>
    </source>
</evidence>
<dbReference type="PROSITE" id="PS01026">
    <property type="entry name" value="PHOTOSYSTEM_I_PSAGK"/>
    <property type="match status" value="1"/>
</dbReference>
<keyword evidence="11" id="KW-1185">Reference proteome</keyword>
<evidence type="ECO:0000256" key="5">
    <source>
        <dbReference type="ARBA" id="ARBA00022836"/>
    </source>
</evidence>
<dbReference type="RefSeq" id="WP_071455188.1">
    <property type="nucleotide sequence ID" value="NZ_CP017675.1"/>
</dbReference>
<reference evidence="10 11" key="1">
    <citation type="submission" date="2016-10" db="EMBL/GenBank/DDBJ databases">
        <title>Description of Gloeomargarita lithophora gen. nov., sp. nov., a thylakoid-bearing basal-branching cyanobacterium with intracellular carbonates, and proposal for Gloeomargaritales ord. nov.</title>
        <authorList>
            <person name="Moreira D."/>
            <person name="Tavera R."/>
            <person name="Benzerara K."/>
            <person name="Skouri-Panet F."/>
            <person name="Couradeau E."/>
            <person name="Gerard E."/>
            <person name="Loussert C."/>
            <person name="Novelo E."/>
            <person name="Zivanovic Y."/>
            <person name="Lopez-Garcia P."/>
        </authorList>
    </citation>
    <scope>NUCLEOTIDE SEQUENCE [LARGE SCALE GENOMIC DNA]</scope>
    <source>
        <strain evidence="10 11">D10</strain>
    </source>
</reference>
<proteinExistence type="inferred from homology"/>
<dbReference type="GO" id="GO:0015979">
    <property type="term" value="P:photosynthesis"/>
    <property type="evidence" value="ECO:0007669"/>
    <property type="project" value="UniProtKB-UniRule"/>
</dbReference>
<dbReference type="InterPro" id="IPR000549">
    <property type="entry name" value="PSI_PsaG/PsaK"/>
</dbReference>
<evidence type="ECO:0000256" key="1">
    <source>
        <dbReference type="ARBA" id="ARBA00004141"/>
    </source>
</evidence>
<dbReference type="KEGG" id="glt:GlitD10_2465"/>